<proteinExistence type="predicted"/>
<dbReference type="EnsemblPlants" id="AVESA.00010b.r2.2DG0349640.1">
    <property type="protein sequence ID" value="AVESA.00010b.r2.2DG0349640.1.CDS.1"/>
    <property type="gene ID" value="AVESA.00010b.r2.2DG0349640"/>
</dbReference>
<reference evidence="1" key="2">
    <citation type="submission" date="2025-09" db="UniProtKB">
        <authorList>
            <consortium name="EnsemblPlants"/>
        </authorList>
    </citation>
    <scope>IDENTIFICATION</scope>
</reference>
<keyword evidence="2" id="KW-1185">Reference proteome</keyword>
<evidence type="ECO:0000313" key="2">
    <source>
        <dbReference type="Proteomes" id="UP001732700"/>
    </source>
</evidence>
<accession>A0ACD5V1G1</accession>
<protein>
    <submittedName>
        <fullName evidence="1">Uncharacterized protein</fullName>
    </submittedName>
</protein>
<organism evidence="1 2">
    <name type="scientific">Avena sativa</name>
    <name type="common">Oat</name>
    <dbReference type="NCBI Taxonomy" id="4498"/>
    <lineage>
        <taxon>Eukaryota</taxon>
        <taxon>Viridiplantae</taxon>
        <taxon>Streptophyta</taxon>
        <taxon>Embryophyta</taxon>
        <taxon>Tracheophyta</taxon>
        <taxon>Spermatophyta</taxon>
        <taxon>Magnoliopsida</taxon>
        <taxon>Liliopsida</taxon>
        <taxon>Poales</taxon>
        <taxon>Poaceae</taxon>
        <taxon>BOP clade</taxon>
        <taxon>Pooideae</taxon>
        <taxon>Poodae</taxon>
        <taxon>Poeae</taxon>
        <taxon>Poeae Chloroplast Group 1 (Aveneae type)</taxon>
        <taxon>Aveninae</taxon>
        <taxon>Avena</taxon>
    </lineage>
</organism>
<evidence type="ECO:0000313" key="1">
    <source>
        <dbReference type="EnsemblPlants" id="AVESA.00010b.r2.2DG0349640.1.CDS.1"/>
    </source>
</evidence>
<dbReference type="Proteomes" id="UP001732700">
    <property type="component" value="Chromosome 2D"/>
</dbReference>
<sequence>MPIRHLTARSRSAASTKLFRFLSTSIATATPTSNTSSNAFRCCSAYRGHGTNGTPCHRLSSVEFHPQCVTNPPTAGCARISFCGARLGHTRPLSLVLSRNPSGRSSSRSASVGCGEPAAGGPRSVHRKRCPLRSSPVATLCALATSK</sequence>
<name>A0ACD5V1G1_AVESA</name>
<reference evidence="1" key="1">
    <citation type="submission" date="2021-05" db="EMBL/GenBank/DDBJ databases">
        <authorList>
            <person name="Scholz U."/>
            <person name="Mascher M."/>
            <person name="Fiebig A."/>
        </authorList>
    </citation>
    <scope>NUCLEOTIDE SEQUENCE [LARGE SCALE GENOMIC DNA]</scope>
</reference>